<dbReference type="AlphaFoldDB" id="A0AA88VX78"/>
<evidence type="ECO:0000313" key="8">
    <source>
        <dbReference type="Proteomes" id="UP001188597"/>
    </source>
</evidence>
<dbReference type="Gene3D" id="1.10.630.10">
    <property type="entry name" value="Cytochrome P450"/>
    <property type="match status" value="2"/>
</dbReference>
<dbReference type="InterPro" id="IPR017972">
    <property type="entry name" value="Cyt_P450_CS"/>
</dbReference>
<evidence type="ECO:0000256" key="2">
    <source>
        <dbReference type="ARBA" id="ARBA00022723"/>
    </source>
</evidence>
<dbReference type="PANTHER" id="PTHR47947:SF3">
    <property type="entry name" value="CYTOCHROME P450 81D1-LIKE"/>
    <property type="match status" value="1"/>
</dbReference>
<evidence type="ECO:0000313" key="7">
    <source>
        <dbReference type="EMBL" id="KAK3016887.1"/>
    </source>
</evidence>
<keyword evidence="8" id="KW-1185">Reference proteome</keyword>
<evidence type="ECO:0000256" key="5">
    <source>
        <dbReference type="ARBA" id="ARBA00023033"/>
    </source>
</evidence>
<keyword evidence="4 6" id="KW-0408">Iron</keyword>
<dbReference type="PANTHER" id="PTHR47947">
    <property type="entry name" value="CYTOCHROME P450 82C3-RELATED"/>
    <property type="match status" value="1"/>
</dbReference>
<evidence type="ECO:0008006" key="9">
    <source>
        <dbReference type="Google" id="ProtNLM"/>
    </source>
</evidence>
<keyword evidence="1 6" id="KW-0349">Heme</keyword>
<keyword evidence="2 6" id="KW-0479">Metal-binding</keyword>
<evidence type="ECO:0000256" key="3">
    <source>
        <dbReference type="ARBA" id="ARBA00023002"/>
    </source>
</evidence>
<comment type="caution">
    <text evidence="7">The sequence shown here is derived from an EMBL/GenBank/DDBJ whole genome shotgun (WGS) entry which is preliminary data.</text>
</comment>
<dbReference type="InterPro" id="IPR050651">
    <property type="entry name" value="Plant_Cytochrome_P450_Monoox"/>
</dbReference>
<comment type="similarity">
    <text evidence="6">Belongs to the cytochrome P450 family.</text>
</comment>
<dbReference type="SUPFAM" id="SSF48264">
    <property type="entry name" value="Cytochrome P450"/>
    <property type="match status" value="2"/>
</dbReference>
<dbReference type="InterPro" id="IPR036396">
    <property type="entry name" value="Cyt_P450_sf"/>
</dbReference>
<evidence type="ECO:0000256" key="6">
    <source>
        <dbReference type="RuleBase" id="RU000461"/>
    </source>
</evidence>
<dbReference type="Proteomes" id="UP001188597">
    <property type="component" value="Unassembled WGS sequence"/>
</dbReference>
<evidence type="ECO:0000256" key="1">
    <source>
        <dbReference type="ARBA" id="ARBA00022617"/>
    </source>
</evidence>
<name>A0AA88VX78_9ASTE</name>
<dbReference type="EMBL" id="JAVXUP010001040">
    <property type="protein sequence ID" value="KAK3016887.1"/>
    <property type="molecule type" value="Genomic_DNA"/>
</dbReference>
<dbReference type="PROSITE" id="PS00086">
    <property type="entry name" value="CYTOCHROME_P450"/>
    <property type="match status" value="1"/>
</dbReference>
<protein>
    <recommendedName>
        <fullName evidence="9">Cytochrome P450</fullName>
    </recommendedName>
</protein>
<proteinExistence type="inferred from homology"/>
<organism evidence="7 8">
    <name type="scientific">Escallonia herrerae</name>
    <dbReference type="NCBI Taxonomy" id="1293975"/>
    <lineage>
        <taxon>Eukaryota</taxon>
        <taxon>Viridiplantae</taxon>
        <taxon>Streptophyta</taxon>
        <taxon>Embryophyta</taxon>
        <taxon>Tracheophyta</taxon>
        <taxon>Spermatophyta</taxon>
        <taxon>Magnoliopsida</taxon>
        <taxon>eudicotyledons</taxon>
        <taxon>Gunneridae</taxon>
        <taxon>Pentapetalae</taxon>
        <taxon>asterids</taxon>
        <taxon>campanulids</taxon>
        <taxon>Escalloniales</taxon>
        <taxon>Escalloniaceae</taxon>
        <taxon>Escallonia</taxon>
    </lineage>
</organism>
<dbReference type="InterPro" id="IPR001128">
    <property type="entry name" value="Cyt_P450"/>
</dbReference>
<evidence type="ECO:0000256" key="4">
    <source>
        <dbReference type="ARBA" id="ARBA00023004"/>
    </source>
</evidence>
<dbReference type="GO" id="GO:0004497">
    <property type="term" value="F:monooxygenase activity"/>
    <property type="evidence" value="ECO:0007669"/>
    <property type="project" value="UniProtKB-KW"/>
</dbReference>
<dbReference type="Pfam" id="PF00067">
    <property type="entry name" value="p450"/>
    <property type="match status" value="1"/>
</dbReference>
<keyword evidence="3 6" id="KW-0560">Oxidoreductase</keyword>
<sequence length="276" mass="31282">MVEMKLVFFELMMNVMMSMIAGTRYYGEKVREADEACLFREIVTEMLIGGRCEEFVGFLAGFEVVLSEGVGEEGLVEEQRRRLRGGLEAEEGKKTMMEVLVEMQEKEPESYTDEVIKGLVLNNALYNFHESYLGILAVGTVSTIRTTEWALILMLNNPELTYLSPLHYKLDTEGAPGRPSTDTKPVIRGVQGRRFSRTMLLVNMWAVQNNMKKWEDLTEFKPEWIEGLEGTRDGFKLAPFGYGRRACPGEGLGMRMIGLAWGRFFGALIGKGCTRR</sequence>
<dbReference type="GO" id="GO:0020037">
    <property type="term" value="F:heme binding"/>
    <property type="evidence" value="ECO:0007669"/>
    <property type="project" value="InterPro"/>
</dbReference>
<dbReference type="InterPro" id="IPR002401">
    <property type="entry name" value="Cyt_P450_E_grp-I"/>
</dbReference>
<dbReference type="GO" id="GO:0016705">
    <property type="term" value="F:oxidoreductase activity, acting on paired donors, with incorporation or reduction of molecular oxygen"/>
    <property type="evidence" value="ECO:0007669"/>
    <property type="project" value="InterPro"/>
</dbReference>
<reference evidence="7" key="1">
    <citation type="submission" date="2022-12" db="EMBL/GenBank/DDBJ databases">
        <title>Draft genome assemblies for two species of Escallonia (Escalloniales).</title>
        <authorList>
            <person name="Chanderbali A."/>
            <person name="Dervinis C."/>
            <person name="Anghel I."/>
            <person name="Soltis D."/>
            <person name="Soltis P."/>
            <person name="Zapata F."/>
        </authorList>
    </citation>
    <scope>NUCLEOTIDE SEQUENCE</scope>
    <source>
        <strain evidence="7">UCBG64.0493</strain>
        <tissue evidence="7">Leaf</tissue>
    </source>
</reference>
<dbReference type="PRINTS" id="PR00463">
    <property type="entry name" value="EP450I"/>
</dbReference>
<gene>
    <name evidence="7" type="ORF">RJ639_005902</name>
</gene>
<keyword evidence="5 6" id="KW-0503">Monooxygenase</keyword>
<dbReference type="GO" id="GO:0005506">
    <property type="term" value="F:iron ion binding"/>
    <property type="evidence" value="ECO:0007669"/>
    <property type="project" value="InterPro"/>
</dbReference>
<accession>A0AA88VX78</accession>